<dbReference type="Proteomes" id="UP000269276">
    <property type="component" value="Unassembled WGS sequence"/>
</dbReference>
<reference evidence="2 3" key="1">
    <citation type="journal article" date="2018" name="BMC Genomics">
        <title>Genomic evidence for intraspecific hybridization in a clonal and extremely halotolerant yeast.</title>
        <authorList>
            <person name="Gostincar C."/>
            <person name="Stajich J.E."/>
            <person name="Zupancic J."/>
            <person name="Zalar P."/>
            <person name="Gunde-Cimerman N."/>
        </authorList>
    </citation>
    <scope>NUCLEOTIDE SEQUENCE [LARGE SCALE GENOMIC DNA]</scope>
    <source>
        <strain evidence="2 3">EXF-2682</strain>
    </source>
</reference>
<dbReference type="AlphaFoldDB" id="A0A3M7D6D2"/>
<evidence type="ECO:0000313" key="3">
    <source>
        <dbReference type="Proteomes" id="UP000269276"/>
    </source>
</evidence>
<dbReference type="EMBL" id="QWIP01000576">
    <property type="protein sequence ID" value="RMY59790.1"/>
    <property type="molecule type" value="Genomic_DNA"/>
</dbReference>
<gene>
    <name evidence="2" type="ORF">D0863_11819</name>
</gene>
<organism evidence="2 3">
    <name type="scientific">Hortaea werneckii</name>
    <name type="common">Black yeast</name>
    <name type="synonym">Cladosporium werneckii</name>
    <dbReference type="NCBI Taxonomy" id="91943"/>
    <lineage>
        <taxon>Eukaryota</taxon>
        <taxon>Fungi</taxon>
        <taxon>Dikarya</taxon>
        <taxon>Ascomycota</taxon>
        <taxon>Pezizomycotina</taxon>
        <taxon>Dothideomycetes</taxon>
        <taxon>Dothideomycetidae</taxon>
        <taxon>Mycosphaerellales</taxon>
        <taxon>Teratosphaeriaceae</taxon>
        <taxon>Hortaea</taxon>
    </lineage>
</organism>
<protein>
    <submittedName>
        <fullName evidence="2">Uncharacterized protein</fullName>
    </submittedName>
</protein>
<evidence type="ECO:0000256" key="1">
    <source>
        <dbReference type="SAM" id="MobiDB-lite"/>
    </source>
</evidence>
<feature type="compositionally biased region" description="Acidic residues" evidence="1">
    <location>
        <begin position="97"/>
        <end position="117"/>
    </location>
</feature>
<proteinExistence type="predicted"/>
<comment type="caution">
    <text evidence="2">The sequence shown here is derived from an EMBL/GenBank/DDBJ whole genome shotgun (WGS) entry which is preliminary data.</text>
</comment>
<feature type="region of interest" description="Disordered" evidence="1">
    <location>
        <begin position="84"/>
        <end position="117"/>
    </location>
</feature>
<accession>A0A3M7D6D2</accession>
<dbReference type="OrthoDB" id="3483554at2759"/>
<dbReference type="VEuPathDB" id="FungiDB:BTJ68_06583"/>
<name>A0A3M7D6D2_HORWE</name>
<sequence>MTHYQVNAPYKRDYWQHHYLCLWEVTPAEVVGIWEWDDLRRSTNWYEDVIMPAVNRHRGLKRAVPVQQDVRQEDQGYVEREDDFDDNIHWSGSDETYISEDGSELGYEYESDDSYER</sequence>
<evidence type="ECO:0000313" key="2">
    <source>
        <dbReference type="EMBL" id="RMY59790.1"/>
    </source>
</evidence>